<feature type="domain" description="RING-type" evidence="13">
    <location>
        <begin position="356"/>
        <end position="394"/>
    </location>
</feature>
<organism evidence="15 16">
    <name type="scientific">Pomacea canaliculata</name>
    <name type="common">Golden apple snail</name>
    <dbReference type="NCBI Taxonomy" id="400727"/>
    <lineage>
        <taxon>Eukaryota</taxon>
        <taxon>Metazoa</taxon>
        <taxon>Spiralia</taxon>
        <taxon>Lophotrochozoa</taxon>
        <taxon>Mollusca</taxon>
        <taxon>Gastropoda</taxon>
        <taxon>Caenogastropoda</taxon>
        <taxon>Architaenioglossa</taxon>
        <taxon>Ampullarioidea</taxon>
        <taxon>Ampullariidae</taxon>
        <taxon>Pomacea</taxon>
    </lineage>
</organism>
<gene>
    <name evidence="15" type="ORF">C0Q70_18920</name>
</gene>
<sequence length="697" mass="79050">MPALLLERLPLPSFQVYGAFSVVMLAVALLYTHHTVVTLQEAPIDGIESSEAGDSSEKTLLADNSASLVDIFRAVNLSLPYDQYKLNFLYLFSSESWCVWTIVNIAYCLLILLGKLIQAIVFGELRVSEQQHLKDKFWNFVFYKFIFIFGVMNVQTMEEVVLWVAWFTCLGFLHLLTQLSKDRFEYLSFSPTTPRKAHAKLLGLLALLLMCTGGLLGVCVSVAFRFGITIFAFMAAECVLLGLKASYVVIRYMIHLWDLNMESVWENRSVYIYYTELIFELLSLFIDFFHHLHMLLWGNIFLSMASLVICMQLRYLFYEFQRRVKRHKNYLRVVKNMQARFPMASQEDLEQNADDCAICWERMDSARKLPCGHLFHNACLRSWLEQDTSCPTCRMTLSERPENWSPTAENRGAPPNPNMADAGPNIPPGTTNHFFHFDGSRYVSWLPSFSVEVTHTSILPGQQLRLQTSQLDNMLRQVQAVFPNYPQSAILEDLRQTRSVDITIDNILEGRILPGTTVTNLASLRDDNFNGVNATAPTEPTSLSPVAQTAQKTLQTGLLQLPQELSPSNEITFSREIEAHTISEASQQTETEQSASSAINTDDTAGGSGHTQGGRFSKSSSERMAMLQERKNIMLEQARRRYLSRHSGDTEDDLLSSGESSLSSSSLPRANFSAMDEERARRRELMLQATQRRLNNS</sequence>
<evidence type="ECO:0000256" key="10">
    <source>
        <dbReference type="PROSITE-ProRule" id="PRU00175"/>
    </source>
</evidence>
<dbReference type="GO" id="GO:0005829">
    <property type="term" value="C:cytosol"/>
    <property type="evidence" value="ECO:0007669"/>
    <property type="project" value="TreeGrafter"/>
</dbReference>
<feature type="region of interest" description="Disordered" evidence="11">
    <location>
        <begin position="643"/>
        <end position="682"/>
    </location>
</feature>
<dbReference type="InterPro" id="IPR001841">
    <property type="entry name" value="Znf_RING"/>
</dbReference>
<dbReference type="CDD" id="cd14421">
    <property type="entry name" value="CUE_AMFR"/>
    <property type="match status" value="1"/>
</dbReference>
<keyword evidence="3" id="KW-0808">Transferase</keyword>
<dbReference type="GO" id="GO:0061630">
    <property type="term" value="F:ubiquitin protein ligase activity"/>
    <property type="evidence" value="ECO:0007669"/>
    <property type="project" value="TreeGrafter"/>
</dbReference>
<dbReference type="PANTHER" id="PTHR15067:SF5">
    <property type="entry name" value="E3 UBIQUITIN-PROTEIN LIGASE AMFR"/>
    <property type="match status" value="1"/>
</dbReference>
<dbReference type="GO" id="GO:0005783">
    <property type="term" value="C:endoplasmic reticulum"/>
    <property type="evidence" value="ECO:0007669"/>
    <property type="project" value="TreeGrafter"/>
</dbReference>
<keyword evidence="7" id="KW-0862">Zinc</keyword>
<dbReference type="GO" id="GO:0030968">
    <property type="term" value="P:endoplasmic reticulum unfolded protein response"/>
    <property type="evidence" value="ECO:0007669"/>
    <property type="project" value="TreeGrafter"/>
</dbReference>
<dbReference type="GO" id="GO:0043130">
    <property type="term" value="F:ubiquitin binding"/>
    <property type="evidence" value="ECO:0007669"/>
    <property type="project" value="InterPro"/>
</dbReference>
<feature type="transmembrane region" description="Helical" evidence="12">
    <location>
        <begin position="12"/>
        <end position="31"/>
    </location>
</feature>
<comment type="caution">
    <text evidence="15">The sequence shown here is derived from an EMBL/GenBank/DDBJ whole genome shotgun (WGS) entry which is preliminary data.</text>
</comment>
<comment type="pathway">
    <text evidence="2">Protein modification; protein ubiquitination.</text>
</comment>
<feature type="region of interest" description="Disordered" evidence="11">
    <location>
        <begin position="400"/>
        <end position="424"/>
    </location>
</feature>
<evidence type="ECO:0000256" key="12">
    <source>
        <dbReference type="SAM" id="Phobius"/>
    </source>
</evidence>
<evidence type="ECO:0000256" key="7">
    <source>
        <dbReference type="ARBA" id="ARBA00022833"/>
    </source>
</evidence>
<dbReference type="SUPFAM" id="SSF57850">
    <property type="entry name" value="RING/U-box"/>
    <property type="match status" value="1"/>
</dbReference>
<protein>
    <recommendedName>
        <fullName evidence="17">RING-type domain-containing protein</fullName>
    </recommendedName>
</protein>
<dbReference type="Pfam" id="PF02845">
    <property type="entry name" value="CUE"/>
    <property type="match status" value="1"/>
</dbReference>
<evidence type="ECO:0000256" key="11">
    <source>
        <dbReference type="SAM" id="MobiDB-lite"/>
    </source>
</evidence>
<evidence type="ECO:0000256" key="8">
    <source>
        <dbReference type="ARBA" id="ARBA00022989"/>
    </source>
</evidence>
<feature type="transmembrane region" description="Helical" evidence="12">
    <location>
        <begin position="137"/>
        <end position="154"/>
    </location>
</feature>
<dbReference type="EMBL" id="PZQS01000012">
    <property type="protein sequence ID" value="PVD20759.1"/>
    <property type="molecule type" value="Genomic_DNA"/>
</dbReference>
<dbReference type="AlphaFoldDB" id="A0A2T7NHV8"/>
<keyword evidence="9 12" id="KW-0472">Membrane</keyword>
<evidence type="ECO:0000256" key="5">
    <source>
        <dbReference type="ARBA" id="ARBA00022723"/>
    </source>
</evidence>
<dbReference type="PANTHER" id="PTHR15067">
    <property type="entry name" value="E3 UBIQUITIN-PROTEIN LIGASE RNF8"/>
    <property type="match status" value="1"/>
</dbReference>
<evidence type="ECO:0000256" key="1">
    <source>
        <dbReference type="ARBA" id="ARBA00004141"/>
    </source>
</evidence>
<dbReference type="InterPro" id="IPR003892">
    <property type="entry name" value="CUE"/>
</dbReference>
<keyword evidence="4 12" id="KW-0812">Transmembrane</keyword>
<dbReference type="Pfam" id="PF25563">
    <property type="entry name" value="TPR_SYVN1_N"/>
    <property type="match status" value="1"/>
</dbReference>
<evidence type="ECO:0000313" key="16">
    <source>
        <dbReference type="Proteomes" id="UP000245119"/>
    </source>
</evidence>
<evidence type="ECO:0008006" key="17">
    <source>
        <dbReference type="Google" id="ProtNLM"/>
    </source>
</evidence>
<dbReference type="OrthoDB" id="3824970at2759"/>
<dbReference type="OMA" id="EPFCIWT"/>
<evidence type="ECO:0000256" key="6">
    <source>
        <dbReference type="ARBA" id="ARBA00022771"/>
    </source>
</evidence>
<dbReference type="FunFam" id="3.30.40.10:FF:000149">
    <property type="entry name" value="E3 ubiquitin-protein ligase AMFR"/>
    <property type="match status" value="1"/>
</dbReference>
<dbReference type="SMART" id="SM00546">
    <property type="entry name" value="CUE"/>
    <property type="match status" value="1"/>
</dbReference>
<feature type="transmembrane region" description="Helical" evidence="12">
    <location>
        <begin position="271"/>
        <end position="290"/>
    </location>
</feature>
<keyword evidence="5" id="KW-0479">Metal-binding</keyword>
<dbReference type="GO" id="GO:0016020">
    <property type="term" value="C:membrane"/>
    <property type="evidence" value="ECO:0007669"/>
    <property type="project" value="UniProtKB-SubCell"/>
</dbReference>
<evidence type="ECO:0000256" key="9">
    <source>
        <dbReference type="ARBA" id="ARBA00023136"/>
    </source>
</evidence>
<dbReference type="GO" id="GO:0006511">
    <property type="term" value="P:ubiquitin-dependent protein catabolic process"/>
    <property type="evidence" value="ECO:0007669"/>
    <property type="project" value="TreeGrafter"/>
</dbReference>
<evidence type="ECO:0000259" key="13">
    <source>
        <dbReference type="PROSITE" id="PS50089"/>
    </source>
</evidence>
<comment type="subcellular location">
    <subcellularLocation>
        <location evidence="1">Membrane</location>
        <topology evidence="1">Multi-pass membrane protein</topology>
    </subcellularLocation>
</comment>
<keyword evidence="6 10" id="KW-0863">Zinc-finger</keyword>
<dbReference type="Gene3D" id="3.30.40.10">
    <property type="entry name" value="Zinc/RING finger domain, C3HC4 (zinc finger)"/>
    <property type="match status" value="1"/>
</dbReference>
<feature type="compositionally biased region" description="Low complexity" evidence="11">
    <location>
        <begin position="584"/>
        <end position="598"/>
    </location>
</feature>
<feature type="domain" description="CUE" evidence="14">
    <location>
        <begin position="470"/>
        <end position="512"/>
    </location>
</feature>
<dbReference type="CDD" id="cd16455">
    <property type="entry name" value="RING-H2_AMFR"/>
    <property type="match status" value="1"/>
</dbReference>
<reference evidence="15 16" key="1">
    <citation type="submission" date="2018-04" db="EMBL/GenBank/DDBJ databases">
        <title>The genome of golden apple snail Pomacea canaliculata provides insight into stress tolerance and invasive adaptation.</title>
        <authorList>
            <person name="Liu C."/>
            <person name="Liu B."/>
            <person name="Ren Y."/>
            <person name="Zhang Y."/>
            <person name="Wang H."/>
            <person name="Li S."/>
            <person name="Jiang F."/>
            <person name="Yin L."/>
            <person name="Zhang G."/>
            <person name="Qian W."/>
            <person name="Fan W."/>
        </authorList>
    </citation>
    <scope>NUCLEOTIDE SEQUENCE [LARGE SCALE GENOMIC DNA]</scope>
    <source>
        <strain evidence="15">SZHN2017</strain>
        <tissue evidence="15">Muscle</tissue>
    </source>
</reference>
<feature type="region of interest" description="Disordered" evidence="11">
    <location>
        <begin position="584"/>
        <end position="623"/>
    </location>
</feature>
<name>A0A2T7NHV8_POMCA</name>
<evidence type="ECO:0000256" key="4">
    <source>
        <dbReference type="ARBA" id="ARBA00022692"/>
    </source>
</evidence>
<proteinExistence type="predicted"/>
<evidence type="ECO:0000259" key="14">
    <source>
        <dbReference type="PROSITE" id="PS51140"/>
    </source>
</evidence>
<dbReference type="STRING" id="400727.A0A2T7NHV8"/>
<dbReference type="PROSITE" id="PS50089">
    <property type="entry name" value="ZF_RING_2"/>
    <property type="match status" value="1"/>
</dbReference>
<dbReference type="GO" id="GO:0070936">
    <property type="term" value="P:protein K48-linked ubiquitination"/>
    <property type="evidence" value="ECO:0007669"/>
    <property type="project" value="TreeGrafter"/>
</dbReference>
<feature type="transmembrane region" description="Helical" evidence="12">
    <location>
        <begin position="296"/>
        <end position="317"/>
    </location>
</feature>
<feature type="transmembrane region" description="Helical" evidence="12">
    <location>
        <begin position="230"/>
        <end position="250"/>
    </location>
</feature>
<keyword evidence="16" id="KW-1185">Reference proteome</keyword>
<dbReference type="Pfam" id="PF13639">
    <property type="entry name" value="zf-RING_2"/>
    <property type="match status" value="1"/>
</dbReference>
<dbReference type="InterPro" id="IPR057992">
    <property type="entry name" value="TPR_SYVN1_N"/>
</dbReference>
<dbReference type="GO" id="GO:0008270">
    <property type="term" value="F:zinc ion binding"/>
    <property type="evidence" value="ECO:0007669"/>
    <property type="project" value="UniProtKB-KW"/>
</dbReference>
<evidence type="ECO:0000313" key="15">
    <source>
        <dbReference type="EMBL" id="PVD20759.1"/>
    </source>
</evidence>
<dbReference type="SMART" id="SM00184">
    <property type="entry name" value="RING"/>
    <property type="match status" value="1"/>
</dbReference>
<dbReference type="InterPro" id="IPR013083">
    <property type="entry name" value="Znf_RING/FYVE/PHD"/>
</dbReference>
<feature type="transmembrane region" description="Helical" evidence="12">
    <location>
        <begin position="99"/>
        <end position="125"/>
    </location>
</feature>
<evidence type="ECO:0000256" key="3">
    <source>
        <dbReference type="ARBA" id="ARBA00022679"/>
    </source>
</evidence>
<accession>A0A2T7NHV8</accession>
<feature type="compositionally biased region" description="Low complexity" evidence="11">
    <location>
        <begin position="655"/>
        <end position="667"/>
    </location>
</feature>
<dbReference type="GO" id="GO:0000151">
    <property type="term" value="C:ubiquitin ligase complex"/>
    <property type="evidence" value="ECO:0007669"/>
    <property type="project" value="TreeGrafter"/>
</dbReference>
<feature type="transmembrane region" description="Helical" evidence="12">
    <location>
        <begin position="201"/>
        <end position="224"/>
    </location>
</feature>
<dbReference type="Proteomes" id="UP000245119">
    <property type="component" value="Linkage Group LG12"/>
</dbReference>
<dbReference type="Gene3D" id="1.10.8.10">
    <property type="entry name" value="DNA helicase RuvA subunit, C-terminal domain"/>
    <property type="match status" value="1"/>
</dbReference>
<dbReference type="PROSITE" id="PS51140">
    <property type="entry name" value="CUE"/>
    <property type="match status" value="1"/>
</dbReference>
<keyword evidence="8 12" id="KW-1133">Transmembrane helix</keyword>
<evidence type="ECO:0000256" key="2">
    <source>
        <dbReference type="ARBA" id="ARBA00004906"/>
    </source>
</evidence>